<dbReference type="InterPro" id="IPR021929">
    <property type="entry name" value="R1A-like_N"/>
</dbReference>
<feature type="domain" description="Disease resistance N-terminal" evidence="17">
    <location>
        <begin position="957"/>
        <end position="1033"/>
    </location>
</feature>
<feature type="domain" description="Disease resistance protein winged helix" evidence="18">
    <location>
        <begin position="1351"/>
        <end position="1420"/>
    </location>
</feature>
<evidence type="ECO:0000259" key="16">
    <source>
        <dbReference type="Pfam" id="PF12061"/>
    </source>
</evidence>
<gene>
    <name evidence="20" type="primary">LOC104217671</name>
</gene>
<keyword evidence="11" id="KW-0067">ATP-binding</keyword>
<evidence type="ECO:0000259" key="17">
    <source>
        <dbReference type="Pfam" id="PF18052"/>
    </source>
</evidence>
<dbReference type="KEGG" id="nsy:104217671"/>
<dbReference type="InterPro" id="IPR042197">
    <property type="entry name" value="Apaf_helical"/>
</dbReference>
<dbReference type="GO" id="GO:0005737">
    <property type="term" value="C:cytoplasm"/>
    <property type="evidence" value="ECO:0007669"/>
    <property type="project" value="UniProtKB-SubCell"/>
</dbReference>
<evidence type="ECO:0000256" key="12">
    <source>
        <dbReference type="ARBA" id="ARBA00023054"/>
    </source>
</evidence>
<dbReference type="InterPro" id="IPR036388">
    <property type="entry name" value="WH-like_DNA-bd_sf"/>
</dbReference>
<keyword evidence="10" id="KW-0611">Plant defense</keyword>
<dbReference type="Gene3D" id="3.80.10.10">
    <property type="entry name" value="Ribonuclease Inhibitor"/>
    <property type="match status" value="1"/>
</dbReference>
<evidence type="ECO:0000256" key="7">
    <source>
        <dbReference type="ARBA" id="ARBA00022667"/>
    </source>
</evidence>
<dbReference type="eggNOG" id="KOG4658">
    <property type="taxonomic scope" value="Eukaryota"/>
</dbReference>
<evidence type="ECO:0000313" key="20">
    <source>
        <dbReference type="RefSeq" id="XP_009766276.1"/>
    </source>
</evidence>
<keyword evidence="19" id="KW-1185">Reference proteome</keyword>
<dbReference type="GO" id="GO:0051607">
    <property type="term" value="P:defense response to virus"/>
    <property type="evidence" value="ECO:0007669"/>
    <property type="project" value="UniProtKB-ARBA"/>
</dbReference>
<dbReference type="GeneID" id="104217671"/>
<reference evidence="20" key="2">
    <citation type="submission" date="2025-08" db="UniProtKB">
        <authorList>
            <consortium name="RefSeq"/>
        </authorList>
    </citation>
    <scope>IDENTIFICATION</scope>
    <source>
        <tissue evidence="20">Leaf</tissue>
    </source>
</reference>
<dbReference type="SUPFAM" id="SSF52540">
    <property type="entry name" value="P-loop containing nucleoside triphosphate hydrolases"/>
    <property type="match status" value="1"/>
</dbReference>
<dbReference type="Pfam" id="PF00931">
    <property type="entry name" value="NB-ARC"/>
    <property type="match status" value="1"/>
</dbReference>
<evidence type="ECO:0000256" key="13">
    <source>
        <dbReference type="ARBA" id="ARBA00023136"/>
    </source>
</evidence>
<dbReference type="PANTHER" id="PTHR23155">
    <property type="entry name" value="DISEASE RESISTANCE PROTEIN RP"/>
    <property type="match status" value="1"/>
</dbReference>
<keyword evidence="9" id="KW-0547">Nucleotide-binding</keyword>
<dbReference type="OrthoDB" id="1297865at2759"/>
<dbReference type="InterPro" id="IPR002182">
    <property type="entry name" value="NB-ARC"/>
</dbReference>
<dbReference type="GO" id="GO:0016020">
    <property type="term" value="C:membrane"/>
    <property type="evidence" value="ECO:0007669"/>
    <property type="project" value="UniProtKB-SubCell"/>
</dbReference>
<dbReference type="FunFam" id="1.10.10.10:FF:000322">
    <property type="entry name" value="Probable disease resistance protein At1g63360"/>
    <property type="match status" value="1"/>
</dbReference>
<dbReference type="Gene3D" id="3.40.50.300">
    <property type="entry name" value="P-loop containing nucleotide triphosphate hydrolases"/>
    <property type="match status" value="1"/>
</dbReference>
<dbReference type="Pfam" id="PF23559">
    <property type="entry name" value="WHD_DRP"/>
    <property type="match status" value="1"/>
</dbReference>
<keyword evidence="13" id="KW-0472">Membrane</keyword>
<evidence type="ECO:0000256" key="6">
    <source>
        <dbReference type="ARBA" id="ARBA00022614"/>
    </source>
</evidence>
<dbReference type="PRINTS" id="PR00364">
    <property type="entry name" value="DISEASERSIST"/>
</dbReference>
<evidence type="ECO:0000256" key="9">
    <source>
        <dbReference type="ARBA" id="ARBA00022741"/>
    </source>
</evidence>
<dbReference type="Gene3D" id="1.10.10.10">
    <property type="entry name" value="Winged helix-like DNA-binding domain superfamily/Winged helix DNA-binding domain"/>
    <property type="match status" value="1"/>
</dbReference>
<keyword evidence="12 14" id="KW-0175">Coiled coil</keyword>
<dbReference type="Pfam" id="PF12061">
    <property type="entry name" value="NB-LRR"/>
    <property type="match status" value="1"/>
</dbReference>
<dbReference type="InterPro" id="IPR058922">
    <property type="entry name" value="WHD_DRP"/>
</dbReference>
<sequence length="1810" mass="208457">MELSTEYWYTWPNDLVGEFYVGVHDEWHYRRLKMEARFLKCILRLLTEYSLPESLRNHFFFINNQVNDMSTICCNYKNNRLSAGHVSIECNFVRTVIQPKIREILVLLWKSRKPWGRYCVDMFSIVSYTLEDLVKCMANRLAPDLLEKMKSLSFKLTFERSFRWSIGEGFVKRENNIDIWQHFTCDISYSVACLNCLYWLDDIPQEIAQGFDQHLSSLIRRCENAIQIDAREVLTRLHKASELLLTFDTSINDLPILYFVDFVLDSVVELCNSKENSKFPAKGLSETLQYLGTSIADRLTQSTKNVKLKGREAIRRISVLRAEVMGKEVGATNHSFAINPKSIQELCTHYSRREQKLVTDPFTCMKWLEKNGEIKMRHMALELNIRLQYLQFILKRRPSGQEEFNLVYQTMKTIGTNIHEACINAKYGRVDSALSILESQLTSMLKDFDLRQEVERAHSLLSSSANGSDLQCVENNPPLYFKKALLAQGAPMPTQLAIEFISTLLLNLKCLVSYRLKPKATVKREMEIFEVKLSFLRGFLKLTSIFFIKFERLENLVARIIVLVGEAACISYWCYPEKLSRKMEQEMSHTISDLLRRMKSFEAEMRDNYLIALEVSHSSQSEYRTPYSSELVVAVVDSLVDNFMELADKGSTSLISKALRIETIHEDQSFLITLLKDLRRQCSENIKFDDLLTYVKALSDKMNQAAPSVPLDLMKEEEVSTQVASSLLQLTVIIKLIKAEFFLMDLQQSIPNSTVSWQGEVPILSEELKALTTIAIDVLWQCDCHSRNAEALSDIFEHVINVCDMTTVPEHMDEMLFHGPFELSVKVKLIKSEISLRKLLKNQINIVDPVKDNFDNLLMDLEFLGTLLLDLPEQYAKQERRNHLLSCVDVVAAEIDTIIEPHCSKKDVEGMAGRMDLQLSDVLQKIKLIKAEDREICPKIPKLSRTNFPMTDGLGFLDLLIENLAEILNFKGDRIVLLKRQIETIQRELKFLREFLERIAQQRNEHVELRSVWEEVVGVAYEVEYIIDSYVANGGGTIWHHTFSDIVEDIKLIKGRVIKISTSDLYDSRIHSIGEISRISTHIEKPTINEAVVGFEDVLATLKKRVIGGSPDLDVITIFGMPGLGKTTLAKKVYDDCKAVNHFDVCVWCCISERYEKKSLLIDILQQINIGLPENVEEKSEGDLADLLRRSIMGRRYLIFMDDIWTIEAWDDVKTPFRDDKQGSRIILTTRHAEVASYAKCTTDPLRLRFFHSEESWMLLVQKLFQDQQCPPELVDVGKRIAEKCQGLPLSVVLVAGLLGKMETKEDGWLKVAASLSSTTVGDSSSRGIIELSYKHLPEYLKPCFLYFGGFMEDEEIPVSKLTWKWIAEGLVRKHKPKSLEDMAEEYLVDLISRSLVMDAKMRYNGRVKSCRIHDLLHEFCQNKAKEEKFWQYVYSHQANDSPDIDLQDLERRRMLVSPDGRFASLRLVGSPVRSLLLMTANNVETNVLSVSFIKCFRLLKVLDLERINLLDSFPDEIEQLIHLTFLAVRTGMTSIPAWIYKLENLETLLIKGLRGEVTLPDSLWDMARLRHVHINDRAAFGFTKEVIENSSKLDDLETFSTPSLAYGDDMEKMMRKFSNLKKLKCRFLESVYYSMKLRKDCIRFPILDFLVHLESLKVFSNGKKLSQPCEFKFPENLKKLTLSNFRLPWKEISIIARLPNLEVLKLLRKAFEGEKWEVKDDEFPALKALKLDDVVISQWDVSDDAFPSLEKLVLQRCKKLKEIPSCFGYNCSIQSIEVSWCSLSVTESAKQIQDTQVNDMGNGGFKIFI</sequence>
<evidence type="ECO:0000256" key="14">
    <source>
        <dbReference type="SAM" id="Coils"/>
    </source>
</evidence>
<evidence type="ECO:0000256" key="4">
    <source>
        <dbReference type="ARBA" id="ARBA00008894"/>
    </source>
</evidence>
<protein>
    <submittedName>
        <fullName evidence="20">Late blight resistance protein homolog R1A-4 isoform X1</fullName>
    </submittedName>
</protein>
<dbReference type="RefSeq" id="XP_009766276.1">
    <property type="nucleotide sequence ID" value="XM_009767974.1"/>
</dbReference>
<dbReference type="GO" id="GO:0009626">
    <property type="term" value="P:plant-type hypersensitive response"/>
    <property type="evidence" value="ECO:0007669"/>
    <property type="project" value="UniProtKB-KW"/>
</dbReference>
<dbReference type="InterPro" id="IPR044974">
    <property type="entry name" value="Disease_R_plants"/>
</dbReference>
<evidence type="ECO:0000259" key="15">
    <source>
        <dbReference type="Pfam" id="PF00931"/>
    </source>
</evidence>
<keyword evidence="6" id="KW-0433">Leucine-rich repeat</keyword>
<keyword evidence="7" id="KW-0381">Hypersensitive response</keyword>
<evidence type="ECO:0000256" key="11">
    <source>
        <dbReference type="ARBA" id="ARBA00022840"/>
    </source>
</evidence>
<comment type="function">
    <text evidence="1">Confers resistance to late blight (Phytophthora infestans) races carrying the avirulence gene Avr1. Resistance proteins guard the plant against pathogens that contain an appropriate avirulence protein via an indirect interaction with this avirulence protein. That triggers a defense system including the hypersensitive response, which restricts the pathogen growth.</text>
</comment>
<proteinExistence type="inferred from homology"/>
<dbReference type="FunFam" id="3.40.50.300:FF:001091">
    <property type="entry name" value="Probable disease resistance protein At1g61300"/>
    <property type="match status" value="1"/>
</dbReference>
<name>A0A1U7VMT9_NICSY</name>
<dbReference type="InterPro" id="IPR041118">
    <property type="entry name" value="Rx_N"/>
</dbReference>
<dbReference type="Pfam" id="PF18052">
    <property type="entry name" value="Rx_N"/>
    <property type="match status" value="1"/>
</dbReference>
<evidence type="ECO:0000256" key="10">
    <source>
        <dbReference type="ARBA" id="ARBA00022821"/>
    </source>
</evidence>
<dbReference type="SUPFAM" id="SSF52058">
    <property type="entry name" value="L domain-like"/>
    <property type="match status" value="1"/>
</dbReference>
<evidence type="ECO:0000256" key="5">
    <source>
        <dbReference type="ARBA" id="ARBA00022490"/>
    </source>
</evidence>
<evidence type="ECO:0000256" key="1">
    <source>
        <dbReference type="ARBA" id="ARBA00002074"/>
    </source>
</evidence>
<dbReference type="CDD" id="cd14798">
    <property type="entry name" value="RX-CC_like"/>
    <property type="match status" value="1"/>
</dbReference>
<comment type="subcellular location">
    <subcellularLocation>
        <location evidence="3">Cytoplasm</location>
    </subcellularLocation>
    <subcellularLocation>
        <location evidence="2">Membrane</location>
        <topology evidence="2">Peripheral membrane protein</topology>
    </subcellularLocation>
</comment>
<evidence type="ECO:0000256" key="3">
    <source>
        <dbReference type="ARBA" id="ARBA00004496"/>
    </source>
</evidence>
<dbReference type="InterPro" id="IPR038005">
    <property type="entry name" value="RX-like_CC"/>
</dbReference>
<evidence type="ECO:0000259" key="18">
    <source>
        <dbReference type="Pfam" id="PF23559"/>
    </source>
</evidence>
<dbReference type="GO" id="GO:0005524">
    <property type="term" value="F:ATP binding"/>
    <property type="evidence" value="ECO:0007669"/>
    <property type="project" value="UniProtKB-KW"/>
</dbReference>
<evidence type="ECO:0000256" key="2">
    <source>
        <dbReference type="ARBA" id="ARBA00004170"/>
    </source>
</evidence>
<feature type="domain" description="Late blight resistance protein R1A-like N-terminal" evidence="16">
    <location>
        <begin position="492"/>
        <end position="685"/>
    </location>
</feature>
<feature type="domain" description="NB-ARC" evidence="15">
    <location>
        <begin position="1100"/>
        <end position="1268"/>
    </location>
</feature>
<dbReference type="Proteomes" id="UP000189701">
    <property type="component" value="Unplaced"/>
</dbReference>
<comment type="similarity">
    <text evidence="4">Belongs to the disease resistance NB-LRR family.</text>
</comment>
<keyword evidence="8" id="KW-0677">Repeat</keyword>
<dbReference type="Gene3D" id="1.10.8.430">
    <property type="entry name" value="Helical domain of apoptotic protease-activating factors"/>
    <property type="match status" value="1"/>
</dbReference>
<dbReference type="PANTHER" id="PTHR23155:SF1152">
    <property type="entry name" value="AAA+ ATPASE DOMAIN-CONTAINING PROTEIN"/>
    <property type="match status" value="1"/>
</dbReference>
<keyword evidence="5" id="KW-0963">Cytoplasm</keyword>
<dbReference type="GO" id="GO:0043531">
    <property type="term" value="F:ADP binding"/>
    <property type="evidence" value="ECO:0007669"/>
    <property type="project" value="InterPro"/>
</dbReference>
<dbReference type="InterPro" id="IPR032675">
    <property type="entry name" value="LRR_dom_sf"/>
</dbReference>
<accession>A0A1U7VMT9</accession>
<reference evidence="19" key="1">
    <citation type="journal article" date="2013" name="Genome Biol.">
        <title>Reference genomes and transcriptomes of Nicotiana sylvestris and Nicotiana tomentosiformis.</title>
        <authorList>
            <person name="Sierro N."/>
            <person name="Battey J.N."/>
            <person name="Ouadi S."/>
            <person name="Bovet L."/>
            <person name="Goepfert S."/>
            <person name="Bakaher N."/>
            <person name="Peitsch M.C."/>
            <person name="Ivanov N.V."/>
        </authorList>
    </citation>
    <scope>NUCLEOTIDE SEQUENCE [LARGE SCALE GENOMIC DNA]</scope>
</reference>
<dbReference type="InterPro" id="IPR027417">
    <property type="entry name" value="P-loop_NTPase"/>
</dbReference>
<organism evidence="19 20">
    <name type="scientific">Nicotiana sylvestris</name>
    <name type="common">Wood tobacco</name>
    <name type="synonym">South American tobacco</name>
    <dbReference type="NCBI Taxonomy" id="4096"/>
    <lineage>
        <taxon>Eukaryota</taxon>
        <taxon>Viridiplantae</taxon>
        <taxon>Streptophyta</taxon>
        <taxon>Embryophyta</taxon>
        <taxon>Tracheophyta</taxon>
        <taxon>Spermatophyta</taxon>
        <taxon>Magnoliopsida</taxon>
        <taxon>eudicotyledons</taxon>
        <taxon>Gunneridae</taxon>
        <taxon>Pentapetalae</taxon>
        <taxon>asterids</taxon>
        <taxon>lamiids</taxon>
        <taxon>Solanales</taxon>
        <taxon>Solanaceae</taxon>
        <taxon>Nicotianoideae</taxon>
        <taxon>Nicotianeae</taxon>
        <taxon>Nicotiana</taxon>
    </lineage>
</organism>
<feature type="coiled-coil region" evidence="14">
    <location>
        <begin position="975"/>
        <end position="1012"/>
    </location>
</feature>
<dbReference type="Gene3D" id="1.20.5.4130">
    <property type="match status" value="1"/>
</dbReference>
<evidence type="ECO:0000256" key="8">
    <source>
        <dbReference type="ARBA" id="ARBA00022737"/>
    </source>
</evidence>
<evidence type="ECO:0000313" key="19">
    <source>
        <dbReference type="Proteomes" id="UP000189701"/>
    </source>
</evidence>